<keyword evidence="2" id="KW-1185">Reference proteome</keyword>
<organism evidence="1 2">
    <name type="scientific">[Candida] jaroonii</name>
    <dbReference type="NCBI Taxonomy" id="467808"/>
    <lineage>
        <taxon>Eukaryota</taxon>
        <taxon>Fungi</taxon>
        <taxon>Dikarya</taxon>
        <taxon>Ascomycota</taxon>
        <taxon>Saccharomycotina</taxon>
        <taxon>Pichiomycetes</taxon>
        <taxon>Debaryomycetaceae</taxon>
        <taxon>Yamadazyma</taxon>
    </lineage>
</organism>
<gene>
    <name evidence="1" type="ORF">CLIB1444_01S19504</name>
</gene>
<evidence type="ECO:0000313" key="1">
    <source>
        <dbReference type="EMBL" id="CAH6719012.1"/>
    </source>
</evidence>
<dbReference type="Proteomes" id="UP001152531">
    <property type="component" value="Unassembled WGS sequence"/>
</dbReference>
<proteinExistence type="predicted"/>
<protein>
    <submittedName>
        <fullName evidence="1">DSC E3 ubiquitin ligase complex subunit 2</fullName>
    </submittedName>
</protein>
<name>A0ACA9Y223_9ASCO</name>
<dbReference type="EMBL" id="CALSDN010000001">
    <property type="protein sequence ID" value="CAH6719012.1"/>
    <property type="molecule type" value="Genomic_DNA"/>
</dbReference>
<reference evidence="1" key="1">
    <citation type="submission" date="2022-06" db="EMBL/GenBank/DDBJ databases">
        <authorList>
            <person name="Legras J.-L."/>
            <person name="Devillers H."/>
            <person name="Grondin C."/>
        </authorList>
    </citation>
    <scope>NUCLEOTIDE SEQUENCE</scope>
    <source>
        <strain evidence="1">CLIB 1444</strain>
    </source>
</reference>
<sequence>MPQITPIKGFINTPVTKKVVIFSTIITILVSIFQIKYLFTLSIDPLILEYNQFWRILTFQLSVINESDYLLTMILWFHFKNLERFYGSQKYLSLILILSIYNGVVTFLIMSLGQLLINFIDYFILTTFKLNGYTYFTTILNSIVPGPIGILSSLYICFGTYIPISYQFKILLSNPFKNNQENHSNSKELLLTDHFQIHILYTLLLFNNGFKSFVPSLIGLFIGKLYTSELLPGSKSWLLPTTLFKIFINPFKILNNIINLIRRRFNGYQSINQIIDDEDQNEESNEREEIVDDMRNNESEIRAETPVRPLASQFLDTFRTRGD</sequence>
<accession>A0ACA9Y223</accession>
<comment type="caution">
    <text evidence="1">The sequence shown here is derived from an EMBL/GenBank/DDBJ whole genome shotgun (WGS) entry which is preliminary data.</text>
</comment>
<evidence type="ECO:0000313" key="2">
    <source>
        <dbReference type="Proteomes" id="UP001152531"/>
    </source>
</evidence>